<evidence type="ECO:0000313" key="1">
    <source>
        <dbReference type="EMBL" id="KAJ4971562.1"/>
    </source>
</evidence>
<name>A0A9Q0QTT7_9MAGN</name>
<protein>
    <submittedName>
        <fullName evidence="1">Uncharacterized protein</fullName>
    </submittedName>
</protein>
<keyword evidence="2" id="KW-1185">Reference proteome</keyword>
<comment type="caution">
    <text evidence="1">The sequence shown here is derived from an EMBL/GenBank/DDBJ whole genome shotgun (WGS) entry which is preliminary data.</text>
</comment>
<sequence>MTRVREISATVPDSVLLFPLSCHSHFHLQKGLVWNHACSVKQERSVDVEGRGGVLLLSEGRRFKGNEVEAFYSSEAVAFFWGIRRRKFSANLLRRRTASVLI</sequence>
<evidence type="ECO:0000313" key="2">
    <source>
        <dbReference type="Proteomes" id="UP001141806"/>
    </source>
</evidence>
<dbReference type="Proteomes" id="UP001141806">
    <property type="component" value="Unassembled WGS sequence"/>
</dbReference>
<accession>A0A9Q0QTT7</accession>
<gene>
    <name evidence="1" type="ORF">NE237_004661</name>
</gene>
<reference evidence="1" key="1">
    <citation type="journal article" date="2023" name="Plant J.">
        <title>The genome of the king protea, Protea cynaroides.</title>
        <authorList>
            <person name="Chang J."/>
            <person name="Duong T.A."/>
            <person name="Schoeman C."/>
            <person name="Ma X."/>
            <person name="Roodt D."/>
            <person name="Barker N."/>
            <person name="Li Z."/>
            <person name="Van de Peer Y."/>
            <person name="Mizrachi E."/>
        </authorList>
    </citation>
    <scope>NUCLEOTIDE SEQUENCE</scope>
    <source>
        <tissue evidence="1">Young leaves</tissue>
    </source>
</reference>
<proteinExistence type="predicted"/>
<dbReference type="AlphaFoldDB" id="A0A9Q0QTT7"/>
<organism evidence="1 2">
    <name type="scientific">Protea cynaroides</name>
    <dbReference type="NCBI Taxonomy" id="273540"/>
    <lineage>
        <taxon>Eukaryota</taxon>
        <taxon>Viridiplantae</taxon>
        <taxon>Streptophyta</taxon>
        <taxon>Embryophyta</taxon>
        <taxon>Tracheophyta</taxon>
        <taxon>Spermatophyta</taxon>
        <taxon>Magnoliopsida</taxon>
        <taxon>Proteales</taxon>
        <taxon>Proteaceae</taxon>
        <taxon>Protea</taxon>
    </lineage>
</organism>
<dbReference type="EMBL" id="JAMYWD010000005">
    <property type="protein sequence ID" value="KAJ4971562.1"/>
    <property type="molecule type" value="Genomic_DNA"/>
</dbReference>